<evidence type="ECO:0000313" key="3">
    <source>
        <dbReference type="EMBL" id="KAF5350981.1"/>
    </source>
</evidence>
<comment type="caution">
    <text evidence="3">The sequence shown here is derived from an EMBL/GenBank/DDBJ whole genome shotgun (WGS) entry which is preliminary data.</text>
</comment>
<evidence type="ECO:0000256" key="2">
    <source>
        <dbReference type="SAM" id="SignalP"/>
    </source>
</evidence>
<evidence type="ECO:0000313" key="4">
    <source>
        <dbReference type="Proteomes" id="UP000559027"/>
    </source>
</evidence>
<feature type="compositionally biased region" description="Polar residues" evidence="1">
    <location>
        <begin position="315"/>
        <end position="332"/>
    </location>
</feature>
<name>A0A8H5FVT4_9AGAR</name>
<feature type="compositionally biased region" description="Low complexity" evidence="1">
    <location>
        <begin position="159"/>
        <end position="177"/>
    </location>
</feature>
<feature type="chain" id="PRO_5034302311" evidence="2">
    <location>
        <begin position="22"/>
        <end position="332"/>
    </location>
</feature>
<evidence type="ECO:0000256" key="1">
    <source>
        <dbReference type="SAM" id="MobiDB-lite"/>
    </source>
</evidence>
<feature type="signal peptide" evidence="2">
    <location>
        <begin position="1"/>
        <end position="21"/>
    </location>
</feature>
<dbReference type="OrthoDB" id="2802667at2759"/>
<keyword evidence="4" id="KW-1185">Reference proteome</keyword>
<dbReference type="AlphaFoldDB" id="A0A8H5FVT4"/>
<feature type="region of interest" description="Disordered" evidence="1">
    <location>
        <begin position="299"/>
        <end position="332"/>
    </location>
</feature>
<feature type="compositionally biased region" description="Low complexity" evidence="1">
    <location>
        <begin position="228"/>
        <end position="240"/>
    </location>
</feature>
<keyword evidence="2" id="KW-0732">Signal</keyword>
<feature type="compositionally biased region" description="Low complexity" evidence="1">
    <location>
        <begin position="299"/>
        <end position="314"/>
    </location>
</feature>
<reference evidence="3 4" key="1">
    <citation type="journal article" date="2020" name="ISME J.">
        <title>Uncovering the hidden diversity of litter-decomposition mechanisms in mushroom-forming fungi.</title>
        <authorList>
            <person name="Floudas D."/>
            <person name="Bentzer J."/>
            <person name="Ahren D."/>
            <person name="Johansson T."/>
            <person name="Persson P."/>
            <person name="Tunlid A."/>
        </authorList>
    </citation>
    <scope>NUCLEOTIDE SEQUENCE [LARGE SCALE GENOMIC DNA]</scope>
    <source>
        <strain evidence="3 4">CBS 146.42</strain>
    </source>
</reference>
<dbReference type="EMBL" id="JAACJO010000013">
    <property type="protein sequence ID" value="KAF5350981.1"/>
    <property type="molecule type" value="Genomic_DNA"/>
</dbReference>
<dbReference type="Proteomes" id="UP000559027">
    <property type="component" value="Unassembled WGS sequence"/>
</dbReference>
<organism evidence="3 4">
    <name type="scientific">Leucocoprinus leucothites</name>
    <dbReference type="NCBI Taxonomy" id="201217"/>
    <lineage>
        <taxon>Eukaryota</taxon>
        <taxon>Fungi</taxon>
        <taxon>Dikarya</taxon>
        <taxon>Basidiomycota</taxon>
        <taxon>Agaricomycotina</taxon>
        <taxon>Agaricomycetes</taxon>
        <taxon>Agaricomycetidae</taxon>
        <taxon>Agaricales</taxon>
        <taxon>Agaricineae</taxon>
        <taxon>Agaricaceae</taxon>
        <taxon>Leucocoprinus</taxon>
    </lineage>
</organism>
<gene>
    <name evidence="3" type="ORF">D9756_008332</name>
</gene>
<accession>A0A8H5FVT4</accession>
<sequence>MEFLIMMHKFSLLYLLAFVTAACCAPAPDAATLLQNGEEAQALNRYFQGLKASDPCQDGQVACIAGKTIATCQGTAWSTTVDQCSKSQGCFALPSVRSPGTQLACTSEKSAENLISASGATGGIFGNPNNTTMEVYRGDTMKSGYEPLPTQVIQTNTPAYTPATATGSPGPTPDSSPVNNAGGDSVGSTSSHRQPCTKAGAVPSQSTPTAVPNAAPPYSAPPVLGNGAPSKPAPTKAAPKKVTVTVTLNNPSQPATLAPQTRTISPEDATSIIASIKAAARSTVAPNMPTYNAPAPALTSAAAADAQTSSTSITVEASPSPSPTVQGSYGGY</sequence>
<protein>
    <submittedName>
        <fullName evidence="3">Uncharacterized protein</fullName>
    </submittedName>
</protein>
<feature type="region of interest" description="Disordered" evidence="1">
    <location>
        <begin position="159"/>
        <end position="240"/>
    </location>
</feature>
<proteinExistence type="predicted"/>